<reference evidence="4" key="1">
    <citation type="submission" date="2016-10" db="EMBL/GenBank/DDBJ databases">
        <authorList>
            <person name="Varghese N."/>
            <person name="Submissions S."/>
        </authorList>
    </citation>
    <scope>NUCLEOTIDE SEQUENCE [LARGE SCALE GENOMIC DNA]</scope>
    <source>
        <strain evidence="4">DSM 44544</strain>
    </source>
</reference>
<dbReference type="SUPFAM" id="SSF54909">
    <property type="entry name" value="Dimeric alpha+beta barrel"/>
    <property type="match status" value="1"/>
</dbReference>
<evidence type="ECO:0000313" key="4">
    <source>
        <dbReference type="Proteomes" id="UP000199622"/>
    </source>
</evidence>
<dbReference type="Proteomes" id="UP000199622">
    <property type="component" value="Unassembled WGS sequence"/>
</dbReference>
<accession>A0A1H5DL22</accession>
<evidence type="ECO:0000256" key="1">
    <source>
        <dbReference type="ARBA" id="ARBA00007689"/>
    </source>
</evidence>
<sequence length="118" mass="13072">MKYVVLIYGNPESRQAWEGMSDAQRAAGLAYYQQLNDDLDASGERIVSERLAFPELAKRVGPLATDGPFAEAKEFLAGFYLLDCESEERALEIAHRIPEASFGKVEVRPVMGLHGPDL</sequence>
<dbReference type="PANTHER" id="PTHR35174">
    <property type="entry name" value="BLL7171 PROTEIN-RELATED"/>
    <property type="match status" value="1"/>
</dbReference>
<dbReference type="EMBL" id="FNSO01000004">
    <property type="protein sequence ID" value="SED79534.1"/>
    <property type="molecule type" value="Genomic_DNA"/>
</dbReference>
<name>A0A1H5DL22_9PSEU</name>
<organism evidence="3 4">
    <name type="scientific">Amycolatopsis tolypomycina</name>
    <dbReference type="NCBI Taxonomy" id="208445"/>
    <lineage>
        <taxon>Bacteria</taxon>
        <taxon>Bacillati</taxon>
        <taxon>Actinomycetota</taxon>
        <taxon>Actinomycetes</taxon>
        <taxon>Pseudonocardiales</taxon>
        <taxon>Pseudonocardiaceae</taxon>
        <taxon>Amycolatopsis</taxon>
    </lineage>
</organism>
<keyword evidence="4" id="KW-1185">Reference proteome</keyword>
<feature type="domain" description="YCII-related" evidence="2">
    <location>
        <begin position="1"/>
        <end position="111"/>
    </location>
</feature>
<dbReference type="PANTHER" id="PTHR35174:SF3">
    <property type="entry name" value="BLL7171 PROTEIN"/>
    <property type="match status" value="1"/>
</dbReference>
<dbReference type="RefSeq" id="WP_091320733.1">
    <property type="nucleotide sequence ID" value="NZ_FNSO01000004.1"/>
</dbReference>
<gene>
    <name evidence="3" type="ORF">SAMN04489727_9440</name>
</gene>
<dbReference type="InterPro" id="IPR005545">
    <property type="entry name" value="YCII"/>
</dbReference>
<evidence type="ECO:0000259" key="2">
    <source>
        <dbReference type="Pfam" id="PF03795"/>
    </source>
</evidence>
<proteinExistence type="inferred from homology"/>
<dbReference type="InterPro" id="IPR011008">
    <property type="entry name" value="Dimeric_a/b-barrel"/>
</dbReference>
<dbReference type="STRING" id="208445.SAMN04489727_9440"/>
<evidence type="ECO:0000313" key="3">
    <source>
        <dbReference type="EMBL" id="SED79534.1"/>
    </source>
</evidence>
<dbReference type="OrthoDB" id="668782at2"/>
<comment type="similarity">
    <text evidence="1">Belongs to the YciI family.</text>
</comment>
<dbReference type="AlphaFoldDB" id="A0A1H5DL22"/>
<protein>
    <submittedName>
        <fullName evidence="3">Uncharacterized conserved protein</fullName>
    </submittedName>
</protein>
<dbReference type="Pfam" id="PF03795">
    <property type="entry name" value="YCII"/>
    <property type="match status" value="1"/>
</dbReference>
<dbReference type="Gene3D" id="3.30.70.1060">
    <property type="entry name" value="Dimeric alpha+beta barrel"/>
    <property type="match status" value="1"/>
</dbReference>